<dbReference type="PANTHER" id="PTHR42788">
    <property type="entry name" value="TAURINE IMPORT ATP-BINDING PROTEIN-RELATED"/>
    <property type="match status" value="1"/>
</dbReference>
<dbReference type="SUPFAM" id="SSF52540">
    <property type="entry name" value="P-loop containing nucleoside triphosphate hydrolases"/>
    <property type="match status" value="1"/>
</dbReference>
<dbReference type="InterPro" id="IPR003439">
    <property type="entry name" value="ABC_transporter-like_ATP-bd"/>
</dbReference>
<evidence type="ECO:0000313" key="6">
    <source>
        <dbReference type="Proteomes" id="UP000754495"/>
    </source>
</evidence>
<dbReference type="InterPro" id="IPR017871">
    <property type="entry name" value="ABC_transporter-like_CS"/>
</dbReference>
<protein>
    <submittedName>
        <fullName evidence="5">ABC-type nitrate/sulfonate/bicarbonate transport system ATPase subunit</fullName>
    </submittedName>
</protein>
<accession>A0ABX0SYD9</accession>
<name>A0ABX0SYD9_9PSEU</name>
<evidence type="ECO:0000256" key="1">
    <source>
        <dbReference type="ARBA" id="ARBA00022448"/>
    </source>
</evidence>
<organism evidence="5 6">
    <name type="scientific">Amycolatopsis viridis</name>
    <dbReference type="NCBI Taxonomy" id="185678"/>
    <lineage>
        <taxon>Bacteria</taxon>
        <taxon>Bacillati</taxon>
        <taxon>Actinomycetota</taxon>
        <taxon>Actinomycetes</taxon>
        <taxon>Pseudonocardiales</taxon>
        <taxon>Pseudonocardiaceae</taxon>
        <taxon>Amycolatopsis</taxon>
    </lineage>
</organism>
<evidence type="ECO:0000259" key="4">
    <source>
        <dbReference type="PROSITE" id="PS50893"/>
    </source>
</evidence>
<dbReference type="RefSeq" id="WP_167116002.1">
    <property type="nucleotide sequence ID" value="NZ_JAANOU010000001.1"/>
</dbReference>
<dbReference type="PANTHER" id="PTHR42788:SF19">
    <property type="entry name" value="ALIPHATIC SULFONATES IMPORT ATP-BINDING PROTEIN SSUB 2"/>
    <property type="match status" value="1"/>
</dbReference>
<dbReference type="Gene3D" id="3.40.50.300">
    <property type="entry name" value="P-loop containing nucleotide triphosphate hydrolases"/>
    <property type="match status" value="1"/>
</dbReference>
<reference evidence="5 6" key="1">
    <citation type="submission" date="2020-03" db="EMBL/GenBank/DDBJ databases">
        <title>Sequencing the genomes of 1000 actinobacteria strains.</title>
        <authorList>
            <person name="Klenk H.-P."/>
        </authorList>
    </citation>
    <scope>NUCLEOTIDE SEQUENCE [LARGE SCALE GENOMIC DNA]</scope>
    <source>
        <strain evidence="5 6">DSM 45668</strain>
    </source>
</reference>
<sequence length="246" mass="25931">MGTAALRLSAAVKTYGGAPVLDGLDLTIASGQRLAVLGPSGTGKSTLLRVLAGLEPLDAGRVEADPDTMIATVFQQPLLLPWLTVRENVALGGRYRGNRSRFDPEWTEHLLGLFGLAALAGSYPDQLSGGQAQRAAVARALAIRPRVLLLDEPFGALDPATRRDLQRWLRDTVGELALTLVVVTHDVDEALYLADSIVLLDGAGGLGERWASEPPADHDGLAGHPLRARLIAGYRSQLGPAPTGVA</sequence>
<evidence type="ECO:0000256" key="3">
    <source>
        <dbReference type="ARBA" id="ARBA00022840"/>
    </source>
</evidence>
<keyword evidence="1" id="KW-0813">Transport</keyword>
<feature type="domain" description="ABC transporter" evidence="4">
    <location>
        <begin position="6"/>
        <end position="227"/>
    </location>
</feature>
<comment type="caution">
    <text evidence="5">The sequence shown here is derived from an EMBL/GenBank/DDBJ whole genome shotgun (WGS) entry which is preliminary data.</text>
</comment>
<dbReference type="InterPro" id="IPR003593">
    <property type="entry name" value="AAA+_ATPase"/>
</dbReference>
<dbReference type="PROSITE" id="PS00211">
    <property type="entry name" value="ABC_TRANSPORTER_1"/>
    <property type="match status" value="1"/>
</dbReference>
<evidence type="ECO:0000256" key="2">
    <source>
        <dbReference type="ARBA" id="ARBA00022741"/>
    </source>
</evidence>
<proteinExistence type="predicted"/>
<dbReference type="InterPro" id="IPR050166">
    <property type="entry name" value="ABC_transporter_ATP-bind"/>
</dbReference>
<dbReference type="EMBL" id="JAANOU010000001">
    <property type="protein sequence ID" value="NIH80962.1"/>
    <property type="molecule type" value="Genomic_DNA"/>
</dbReference>
<keyword evidence="2" id="KW-0547">Nucleotide-binding</keyword>
<dbReference type="Proteomes" id="UP000754495">
    <property type="component" value="Unassembled WGS sequence"/>
</dbReference>
<keyword evidence="6" id="KW-1185">Reference proteome</keyword>
<dbReference type="InterPro" id="IPR027417">
    <property type="entry name" value="P-loop_NTPase"/>
</dbReference>
<evidence type="ECO:0000313" key="5">
    <source>
        <dbReference type="EMBL" id="NIH80962.1"/>
    </source>
</evidence>
<dbReference type="Pfam" id="PF00005">
    <property type="entry name" value="ABC_tran"/>
    <property type="match status" value="1"/>
</dbReference>
<gene>
    <name evidence="5" type="ORF">FHX46_003492</name>
</gene>
<dbReference type="PROSITE" id="PS50893">
    <property type="entry name" value="ABC_TRANSPORTER_2"/>
    <property type="match status" value="1"/>
</dbReference>
<keyword evidence="3" id="KW-0067">ATP-binding</keyword>
<dbReference type="SMART" id="SM00382">
    <property type="entry name" value="AAA"/>
    <property type="match status" value="1"/>
</dbReference>